<dbReference type="SMART" id="SM00100">
    <property type="entry name" value="cNMP"/>
    <property type="match status" value="2"/>
</dbReference>
<dbReference type="InterPro" id="IPR000595">
    <property type="entry name" value="cNMP-bd_dom"/>
</dbReference>
<dbReference type="InterPro" id="IPR050503">
    <property type="entry name" value="cAMP-dep_PK_reg_su-like"/>
</dbReference>
<gene>
    <name evidence="4" type="ORF">MNBD_GAMMA18-1391</name>
</gene>
<dbReference type="PRINTS" id="PR00103">
    <property type="entry name" value="CAMPKINASE"/>
</dbReference>
<dbReference type="Gene3D" id="2.60.120.10">
    <property type="entry name" value="Jelly Rolls"/>
    <property type="match status" value="2"/>
</dbReference>
<dbReference type="InterPro" id="IPR014710">
    <property type="entry name" value="RmlC-like_jellyroll"/>
</dbReference>
<dbReference type="PANTHER" id="PTHR11635:SF152">
    <property type="entry name" value="CAMP-DEPENDENT PROTEIN KINASE TYPE I REGULATORY SUBUNIT-RELATED"/>
    <property type="match status" value="1"/>
</dbReference>
<dbReference type="GO" id="GO:0005952">
    <property type="term" value="C:cAMP-dependent protein kinase complex"/>
    <property type="evidence" value="ECO:0007669"/>
    <property type="project" value="InterPro"/>
</dbReference>
<evidence type="ECO:0000259" key="2">
    <source>
        <dbReference type="PROSITE" id="PS50042"/>
    </source>
</evidence>
<evidence type="ECO:0000313" key="4">
    <source>
        <dbReference type="EMBL" id="VAW89725.1"/>
    </source>
</evidence>
<feature type="domain" description="Cyclic nucleotide-binding" evidence="2">
    <location>
        <begin position="18"/>
        <end position="117"/>
    </location>
</feature>
<dbReference type="SMART" id="SM00450">
    <property type="entry name" value="RHOD"/>
    <property type="match status" value="1"/>
</dbReference>
<proteinExistence type="predicted"/>
<feature type="compositionally biased region" description="Polar residues" evidence="1">
    <location>
        <begin position="136"/>
        <end position="148"/>
    </location>
</feature>
<dbReference type="EMBL" id="UOFP01000286">
    <property type="protein sequence ID" value="VAW89725.1"/>
    <property type="molecule type" value="Genomic_DNA"/>
</dbReference>
<sequence>MNDQSTFIDLETLQGLEPISSLSHDCIKALASRTPVEILPAGSIIFSEGDDDQKMIYVIDGEIRLQSSFEPEPHYIRAGTPESWNPIASHYPRQTSAVAESSAEIIRIDVESFDRLLAWDQLALPNEDGERVAPSSGGTATAQMTQSATFESLPPANIEKLFECLEYIEAKKGDVIVRQGDPGDYYWLLDRGEAEVTRQAKPGGSEVTLAALGEGTTFGEEALISDNPRNASITMLTDGALRRLDKKDFIALLREPMVDWIELNEALSTLGDDGVFLDVRVASEFKQGHLPQAVDIPLFELRQKVNDLDKSKHYLCYCSTGRRSSAAAFLLKQNGFIASVLSGGFNRV</sequence>
<dbReference type="AlphaFoldDB" id="A0A3B0Z8I3"/>
<protein>
    <submittedName>
        <fullName evidence="4">Uncharacterized protein</fullName>
    </submittedName>
</protein>
<evidence type="ECO:0000256" key="1">
    <source>
        <dbReference type="SAM" id="MobiDB-lite"/>
    </source>
</evidence>
<feature type="domain" description="Rhodanese" evidence="3">
    <location>
        <begin position="270"/>
        <end position="345"/>
    </location>
</feature>
<name>A0A3B0Z8I3_9ZZZZ</name>
<dbReference type="Gene3D" id="3.40.250.10">
    <property type="entry name" value="Rhodanese-like domain"/>
    <property type="match status" value="1"/>
</dbReference>
<dbReference type="InterPro" id="IPR001763">
    <property type="entry name" value="Rhodanese-like_dom"/>
</dbReference>
<feature type="region of interest" description="Disordered" evidence="1">
    <location>
        <begin position="128"/>
        <end position="148"/>
    </location>
</feature>
<dbReference type="SUPFAM" id="SSF52821">
    <property type="entry name" value="Rhodanese/Cell cycle control phosphatase"/>
    <property type="match status" value="1"/>
</dbReference>
<dbReference type="SUPFAM" id="SSF51206">
    <property type="entry name" value="cAMP-binding domain-like"/>
    <property type="match status" value="2"/>
</dbReference>
<dbReference type="PANTHER" id="PTHR11635">
    <property type="entry name" value="CAMP-DEPENDENT PROTEIN KINASE REGULATORY CHAIN"/>
    <property type="match status" value="1"/>
</dbReference>
<organism evidence="4">
    <name type="scientific">hydrothermal vent metagenome</name>
    <dbReference type="NCBI Taxonomy" id="652676"/>
    <lineage>
        <taxon>unclassified sequences</taxon>
        <taxon>metagenomes</taxon>
        <taxon>ecological metagenomes</taxon>
    </lineage>
</organism>
<dbReference type="InterPro" id="IPR036873">
    <property type="entry name" value="Rhodanese-like_dom_sf"/>
</dbReference>
<dbReference type="GO" id="GO:0005829">
    <property type="term" value="C:cytosol"/>
    <property type="evidence" value="ECO:0007669"/>
    <property type="project" value="TreeGrafter"/>
</dbReference>
<dbReference type="Pfam" id="PF00027">
    <property type="entry name" value="cNMP_binding"/>
    <property type="match status" value="2"/>
</dbReference>
<dbReference type="PROSITE" id="PS50042">
    <property type="entry name" value="CNMP_BINDING_3"/>
    <property type="match status" value="2"/>
</dbReference>
<dbReference type="PROSITE" id="PS50206">
    <property type="entry name" value="RHODANESE_3"/>
    <property type="match status" value="1"/>
</dbReference>
<dbReference type="CDD" id="cd00038">
    <property type="entry name" value="CAP_ED"/>
    <property type="match status" value="2"/>
</dbReference>
<feature type="non-terminal residue" evidence="4">
    <location>
        <position position="348"/>
    </location>
</feature>
<reference evidence="4" key="1">
    <citation type="submission" date="2018-06" db="EMBL/GenBank/DDBJ databases">
        <authorList>
            <person name="Zhirakovskaya E."/>
        </authorList>
    </citation>
    <scope>NUCLEOTIDE SEQUENCE</scope>
</reference>
<feature type="domain" description="Cyclic nucleotide-binding" evidence="2">
    <location>
        <begin position="149"/>
        <end position="253"/>
    </location>
</feature>
<evidence type="ECO:0000259" key="3">
    <source>
        <dbReference type="PROSITE" id="PS50206"/>
    </source>
</evidence>
<dbReference type="InterPro" id="IPR018490">
    <property type="entry name" value="cNMP-bd_dom_sf"/>
</dbReference>
<dbReference type="Pfam" id="PF00581">
    <property type="entry name" value="Rhodanese"/>
    <property type="match status" value="1"/>
</dbReference>
<accession>A0A3B0Z8I3</accession>